<dbReference type="GO" id="GO:0006397">
    <property type="term" value="P:mRNA processing"/>
    <property type="evidence" value="ECO:0007669"/>
    <property type="project" value="UniProtKB-KW"/>
</dbReference>
<evidence type="ECO:0000313" key="9">
    <source>
        <dbReference type="EMBL" id="ODQ46837.1"/>
    </source>
</evidence>
<organism evidence="9 10">
    <name type="scientific">Pichia membranifaciens NRRL Y-2026</name>
    <dbReference type="NCBI Taxonomy" id="763406"/>
    <lineage>
        <taxon>Eukaryota</taxon>
        <taxon>Fungi</taxon>
        <taxon>Dikarya</taxon>
        <taxon>Ascomycota</taxon>
        <taxon>Saccharomycotina</taxon>
        <taxon>Pichiomycetes</taxon>
        <taxon>Pichiales</taxon>
        <taxon>Pichiaceae</taxon>
        <taxon>Pichia</taxon>
    </lineage>
</organism>
<feature type="region of interest" description="Disordered" evidence="7">
    <location>
        <begin position="115"/>
        <end position="150"/>
    </location>
</feature>
<proteinExistence type="predicted"/>
<protein>
    <recommendedName>
        <fullName evidence="8">RRM domain-containing protein</fullName>
    </recommendedName>
</protein>
<dbReference type="Pfam" id="PF00076">
    <property type="entry name" value="RRM_1"/>
    <property type="match status" value="1"/>
</dbReference>
<feature type="domain" description="RRM" evidence="8">
    <location>
        <begin position="5"/>
        <end position="85"/>
    </location>
</feature>
<sequence length="229" mass="25550">MSAEHTVYIRNLNEKLTVSSLRKNLTALFNDAGFRVLDVQACKNLKLRGQAFVSFAGTVDVNSVVETFNTKMVCGKPMNVRVAKAESDLAAEKTLTGEKYKQYIQRHREARLLRRQQEKEKAGSKKRGLDRDDDSLAGGKPASKRTKTQEKAVPNHILIITGLPKDTQEQDLIDLFTRYSGFLTVNLVLVRQLALVEFQTEENAVECVDELGTSVSVKGQTCTLAFAKK</sequence>
<evidence type="ECO:0000256" key="7">
    <source>
        <dbReference type="SAM" id="MobiDB-lite"/>
    </source>
</evidence>
<evidence type="ECO:0000313" key="10">
    <source>
        <dbReference type="Proteomes" id="UP000094455"/>
    </source>
</evidence>
<dbReference type="SUPFAM" id="SSF54928">
    <property type="entry name" value="RNA-binding domain, RBD"/>
    <property type="match status" value="1"/>
</dbReference>
<comment type="subcellular location">
    <subcellularLocation>
        <location evidence="1">Nucleus</location>
    </subcellularLocation>
</comment>
<feature type="compositionally biased region" description="Basic and acidic residues" evidence="7">
    <location>
        <begin position="115"/>
        <end position="130"/>
    </location>
</feature>
<evidence type="ECO:0000259" key="8">
    <source>
        <dbReference type="PROSITE" id="PS50102"/>
    </source>
</evidence>
<dbReference type="GO" id="GO:0003729">
    <property type="term" value="F:mRNA binding"/>
    <property type="evidence" value="ECO:0007669"/>
    <property type="project" value="TreeGrafter"/>
</dbReference>
<evidence type="ECO:0000256" key="4">
    <source>
        <dbReference type="ARBA" id="ARBA00022884"/>
    </source>
</evidence>
<dbReference type="GeneID" id="30177980"/>
<dbReference type="Proteomes" id="UP000094455">
    <property type="component" value="Unassembled WGS sequence"/>
</dbReference>
<dbReference type="GO" id="GO:0005634">
    <property type="term" value="C:nucleus"/>
    <property type="evidence" value="ECO:0007669"/>
    <property type="project" value="UniProtKB-SubCell"/>
</dbReference>
<gene>
    <name evidence="9" type="ORF">PICMEDRAFT_16654</name>
</gene>
<evidence type="ECO:0000256" key="3">
    <source>
        <dbReference type="ARBA" id="ARBA00022737"/>
    </source>
</evidence>
<dbReference type="InterPro" id="IPR012677">
    <property type="entry name" value="Nucleotide-bd_a/b_plait_sf"/>
</dbReference>
<dbReference type="AlphaFoldDB" id="A0A1E3NL23"/>
<dbReference type="InterPro" id="IPR000504">
    <property type="entry name" value="RRM_dom"/>
</dbReference>
<keyword evidence="10" id="KW-1185">Reference proteome</keyword>
<dbReference type="STRING" id="763406.A0A1E3NL23"/>
<dbReference type="InterPro" id="IPR035979">
    <property type="entry name" value="RBD_domain_sf"/>
</dbReference>
<evidence type="ECO:0000256" key="5">
    <source>
        <dbReference type="ARBA" id="ARBA00023242"/>
    </source>
</evidence>
<feature type="domain" description="RRM" evidence="8">
    <location>
        <begin position="156"/>
        <end position="229"/>
    </location>
</feature>
<dbReference type="Gene3D" id="3.30.70.330">
    <property type="match status" value="2"/>
</dbReference>
<dbReference type="RefSeq" id="XP_019017950.1">
    <property type="nucleotide sequence ID" value="XM_019161293.1"/>
</dbReference>
<reference evidence="9 10" key="1">
    <citation type="journal article" date="2016" name="Proc. Natl. Acad. Sci. U.S.A.">
        <title>Comparative genomics of biotechnologically important yeasts.</title>
        <authorList>
            <person name="Riley R."/>
            <person name="Haridas S."/>
            <person name="Wolfe K.H."/>
            <person name="Lopes M.R."/>
            <person name="Hittinger C.T."/>
            <person name="Goeker M."/>
            <person name="Salamov A.A."/>
            <person name="Wisecaver J.H."/>
            <person name="Long T.M."/>
            <person name="Calvey C.H."/>
            <person name="Aerts A.L."/>
            <person name="Barry K.W."/>
            <person name="Choi C."/>
            <person name="Clum A."/>
            <person name="Coughlan A.Y."/>
            <person name="Deshpande S."/>
            <person name="Douglass A.P."/>
            <person name="Hanson S.J."/>
            <person name="Klenk H.-P."/>
            <person name="LaButti K.M."/>
            <person name="Lapidus A."/>
            <person name="Lindquist E.A."/>
            <person name="Lipzen A.M."/>
            <person name="Meier-Kolthoff J.P."/>
            <person name="Ohm R.A."/>
            <person name="Otillar R.P."/>
            <person name="Pangilinan J.L."/>
            <person name="Peng Y."/>
            <person name="Rokas A."/>
            <person name="Rosa C.A."/>
            <person name="Scheuner C."/>
            <person name="Sibirny A.A."/>
            <person name="Slot J.C."/>
            <person name="Stielow J.B."/>
            <person name="Sun H."/>
            <person name="Kurtzman C.P."/>
            <person name="Blackwell M."/>
            <person name="Grigoriev I.V."/>
            <person name="Jeffries T.W."/>
        </authorList>
    </citation>
    <scope>NUCLEOTIDE SEQUENCE [LARGE SCALE GENOMIC DNA]</scope>
    <source>
        <strain evidence="9 10">NRRL Y-2026</strain>
    </source>
</reference>
<evidence type="ECO:0000256" key="2">
    <source>
        <dbReference type="ARBA" id="ARBA00022664"/>
    </source>
</evidence>
<evidence type="ECO:0000256" key="6">
    <source>
        <dbReference type="PROSITE-ProRule" id="PRU00176"/>
    </source>
</evidence>
<dbReference type="GO" id="GO:0005737">
    <property type="term" value="C:cytoplasm"/>
    <property type="evidence" value="ECO:0007669"/>
    <property type="project" value="TreeGrafter"/>
</dbReference>
<dbReference type="OrthoDB" id="266020at2759"/>
<accession>A0A1E3NL23</accession>
<dbReference type="PROSITE" id="PS50102">
    <property type="entry name" value="RRM"/>
    <property type="match status" value="2"/>
</dbReference>
<dbReference type="SMART" id="SM00360">
    <property type="entry name" value="RRM"/>
    <property type="match status" value="2"/>
</dbReference>
<dbReference type="EMBL" id="KV454003">
    <property type="protein sequence ID" value="ODQ46837.1"/>
    <property type="molecule type" value="Genomic_DNA"/>
</dbReference>
<keyword evidence="5" id="KW-0539">Nucleus</keyword>
<keyword evidence="3" id="KW-0677">Repeat</keyword>
<dbReference type="PANTHER" id="PTHR23003:SF62">
    <property type="entry name" value="SERINE_ARGININE (SR)-TYPE SHUTTLING MRNA BINDING PROTEIN NPL3"/>
    <property type="match status" value="1"/>
</dbReference>
<dbReference type="InterPro" id="IPR050374">
    <property type="entry name" value="RRT5_SRSF_SR"/>
</dbReference>
<name>A0A1E3NL23_9ASCO</name>
<keyword evidence="2" id="KW-0507">mRNA processing</keyword>
<evidence type="ECO:0000256" key="1">
    <source>
        <dbReference type="ARBA" id="ARBA00004123"/>
    </source>
</evidence>
<keyword evidence="4 6" id="KW-0694">RNA-binding</keyword>
<dbReference type="PANTHER" id="PTHR23003">
    <property type="entry name" value="RNA RECOGNITION MOTIF RRM DOMAIN CONTAINING PROTEIN"/>
    <property type="match status" value="1"/>
</dbReference>